<comment type="caution">
    <text evidence="20">The sequence shown here is derived from an EMBL/GenBank/DDBJ whole genome shotgun (WGS) entry which is preliminary data.</text>
</comment>
<dbReference type="Pfam" id="PF03707">
    <property type="entry name" value="MHYT"/>
    <property type="match status" value="3"/>
</dbReference>
<keyword evidence="15" id="KW-0675">Receptor</keyword>
<keyword evidence="9" id="KW-0677">Repeat</keyword>
<evidence type="ECO:0000256" key="7">
    <source>
        <dbReference type="ARBA" id="ARBA00022643"/>
    </source>
</evidence>
<dbReference type="InterPro" id="IPR000014">
    <property type="entry name" value="PAS"/>
</dbReference>
<dbReference type="InterPro" id="IPR013767">
    <property type="entry name" value="PAS_fold"/>
</dbReference>
<dbReference type="Pfam" id="PF07536">
    <property type="entry name" value="HWE_HK"/>
    <property type="match status" value="1"/>
</dbReference>
<keyword evidence="21" id="KW-1185">Reference proteome</keyword>
<feature type="transmembrane region" description="Helical" evidence="16">
    <location>
        <begin position="40"/>
        <end position="63"/>
    </location>
</feature>
<feature type="transmembrane region" description="Helical" evidence="16">
    <location>
        <begin position="12"/>
        <end position="28"/>
    </location>
</feature>
<evidence type="ECO:0000256" key="1">
    <source>
        <dbReference type="ARBA" id="ARBA00000085"/>
    </source>
</evidence>
<feature type="transmembrane region" description="Helical" evidence="16">
    <location>
        <begin position="106"/>
        <end position="128"/>
    </location>
</feature>
<gene>
    <name evidence="20" type="ORF">ACFSC0_04440</name>
</gene>
<dbReference type="CDD" id="cd00130">
    <property type="entry name" value="PAS"/>
    <property type="match status" value="2"/>
</dbReference>
<evidence type="ECO:0000256" key="15">
    <source>
        <dbReference type="ARBA" id="ARBA00023170"/>
    </source>
</evidence>
<evidence type="ECO:0000256" key="3">
    <source>
        <dbReference type="ARBA" id="ARBA00022543"/>
    </source>
</evidence>
<dbReference type="PANTHER" id="PTHR41523:SF7">
    <property type="entry name" value="HISTIDINE KINASE"/>
    <property type="match status" value="1"/>
</dbReference>
<keyword evidence="6" id="KW-0285">Flavoprotein</keyword>
<keyword evidence="7" id="KW-0288">FMN</keyword>
<evidence type="ECO:0000256" key="11">
    <source>
        <dbReference type="ARBA" id="ARBA00022777"/>
    </source>
</evidence>
<dbReference type="PROSITE" id="PS50113">
    <property type="entry name" value="PAC"/>
    <property type="match status" value="2"/>
</dbReference>
<dbReference type="RefSeq" id="WP_377282307.1">
    <property type="nucleotide sequence ID" value="NZ_JBHRSI010000006.1"/>
</dbReference>
<feature type="transmembrane region" description="Helical" evidence="16">
    <location>
        <begin position="165"/>
        <end position="185"/>
    </location>
</feature>
<evidence type="ECO:0000256" key="5">
    <source>
        <dbReference type="ARBA" id="ARBA00022606"/>
    </source>
</evidence>
<dbReference type="InterPro" id="IPR036890">
    <property type="entry name" value="HATPase_C_sf"/>
</dbReference>
<dbReference type="SMART" id="SM00091">
    <property type="entry name" value="PAS"/>
    <property type="match status" value="1"/>
</dbReference>
<evidence type="ECO:0000256" key="9">
    <source>
        <dbReference type="ARBA" id="ARBA00022737"/>
    </source>
</evidence>
<evidence type="ECO:0000256" key="16">
    <source>
        <dbReference type="PROSITE-ProRule" id="PRU00244"/>
    </source>
</evidence>
<keyword evidence="4" id="KW-0597">Phosphoprotein</keyword>
<keyword evidence="3" id="KW-0600">Photoreceptor protein</keyword>
<dbReference type="Proteomes" id="UP001597237">
    <property type="component" value="Unassembled WGS sequence"/>
</dbReference>
<dbReference type="Gene3D" id="3.30.450.20">
    <property type="entry name" value="PAS domain"/>
    <property type="match status" value="2"/>
</dbReference>
<keyword evidence="16" id="KW-1133">Transmembrane helix</keyword>
<dbReference type="PROSITE" id="PS50924">
    <property type="entry name" value="MHYT"/>
    <property type="match status" value="1"/>
</dbReference>
<feature type="transmembrane region" description="Helical" evidence="16">
    <location>
        <begin position="75"/>
        <end position="94"/>
    </location>
</feature>
<keyword evidence="12" id="KW-0067">ATP-binding</keyword>
<dbReference type="EC" id="2.7.13.3" evidence="2"/>
<evidence type="ECO:0000313" key="20">
    <source>
        <dbReference type="EMBL" id="MFD1782633.1"/>
    </source>
</evidence>
<evidence type="ECO:0000256" key="6">
    <source>
        <dbReference type="ARBA" id="ARBA00022630"/>
    </source>
</evidence>
<evidence type="ECO:0000256" key="8">
    <source>
        <dbReference type="ARBA" id="ARBA00022679"/>
    </source>
</evidence>
<keyword evidence="11" id="KW-0418">Kinase</keyword>
<dbReference type="Pfam" id="PF00989">
    <property type="entry name" value="PAS"/>
    <property type="match status" value="1"/>
</dbReference>
<dbReference type="SMART" id="SM00911">
    <property type="entry name" value="HWE_HK"/>
    <property type="match status" value="1"/>
</dbReference>
<feature type="transmembrane region" description="Helical" evidence="16">
    <location>
        <begin position="140"/>
        <end position="158"/>
    </location>
</feature>
<dbReference type="PROSITE" id="PS50112">
    <property type="entry name" value="PAS"/>
    <property type="match status" value="1"/>
</dbReference>
<keyword evidence="16" id="KW-0812">Transmembrane</keyword>
<protein>
    <recommendedName>
        <fullName evidence="2">histidine kinase</fullName>
        <ecNumber evidence="2">2.7.13.3</ecNumber>
    </recommendedName>
</protein>
<keyword evidence="14" id="KW-0843">Virulence</keyword>
<dbReference type="PANTHER" id="PTHR41523">
    <property type="entry name" value="TWO-COMPONENT SYSTEM SENSOR PROTEIN"/>
    <property type="match status" value="1"/>
</dbReference>
<keyword evidence="16" id="KW-0472">Membrane</keyword>
<organism evidence="20 21">
    <name type="scientific">Phenylobacterium terrae</name>
    <dbReference type="NCBI Taxonomy" id="2665495"/>
    <lineage>
        <taxon>Bacteria</taxon>
        <taxon>Pseudomonadati</taxon>
        <taxon>Pseudomonadota</taxon>
        <taxon>Alphaproteobacteria</taxon>
        <taxon>Caulobacterales</taxon>
        <taxon>Caulobacteraceae</taxon>
        <taxon>Phenylobacterium</taxon>
    </lineage>
</organism>
<dbReference type="SMART" id="SM00086">
    <property type="entry name" value="PAC"/>
    <property type="match status" value="2"/>
</dbReference>
<dbReference type="InterPro" id="IPR011102">
    <property type="entry name" value="Sig_transdc_His_kinase_HWE"/>
</dbReference>
<accession>A0ABW4MYQ0</accession>
<feature type="domain" description="MHYT" evidence="19">
    <location>
        <begin position="5"/>
        <end position="193"/>
    </location>
</feature>
<evidence type="ECO:0000256" key="13">
    <source>
        <dbReference type="ARBA" id="ARBA00022991"/>
    </source>
</evidence>
<dbReference type="SUPFAM" id="SSF55785">
    <property type="entry name" value="PYP-like sensor domain (PAS domain)"/>
    <property type="match status" value="2"/>
</dbReference>
<keyword evidence="13" id="KW-0157">Chromophore</keyword>
<evidence type="ECO:0000259" key="19">
    <source>
        <dbReference type="PROSITE" id="PS50924"/>
    </source>
</evidence>
<feature type="domain" description="PAC" evidence="18">
    <location>
        <begin position="307"/>
        <end position="359"/>
    </location>
</feature>
<evidence type="ECO:0000259" key="18">
    <source>
        <dbReference type="PROSITE" id="PS50113"/>
    </source>
</evidence>
<evidence type="ECO:0000256" key="2">
    <source>
        <dbReference type="ARBA" id="ARBA00012438"/>
    </source>
</evidence>
<dbReference type="Gene3D" id="2.10.70.100">
    <property type="match status" value="1"/>
</dbReference>
<sequence>MTSAHDPTFVGLSLLVAVLGSWTALDLFRRVRAHIAQARMIWLAAAAVAMGVSIWSMHFIAMLGFDPGSPVRYDLGLTLLSLALAVGATGFAFFWAGGGSAGLRRLAIAGTAMGAGICLMHYVGMAALRTAVALGYEPRLVALSLVVAVVASTAALVAARRERSIGWRAVSALVLGGAIVGMHYTAMAALRLTHQGHAQASSGDLSPILLATAVALGTLVLLFFALLASLYDRRLEVLDALQAGKIGYWELELPRMRLHVSPRGKEIFGRRPDQPFGYADLLAALRPGQGAAQETGLTQVWESGEDYDVEIPVRPADGSERWANLRGRVIADRSGRPRRLRGVILDVTDRRQAFAAMAESERRFQLVADSAPVFIWMSDEQGALTFANRHFQEVFGRRPDQILGRGWIELFLPEDRDAFRPASEAFEQRKPFTITARAQARDGRILWLRCDGAPRFEEGGRFLGYAGCNVDITEAHTSLERQQLLVNELNHRVKNTLATIQSIAAQTAKGAPSPAQFREAFEARLVALSQTHNALTRGGWERASLRQLLTQELQPYSADQTRLDGPDVDLPPRAALSLGMVLHELATNAAKHGALSTPAGCVRVSWKLQQRGGAQRLVLDWREEAGPRVETPSRRGFGSRLIETSIVRDLAGVAELKFAPRGVACRLEIPLVEQPDALAAAS</sequence>
<evidence type="ECO:0000256" key="12">
    <source>
        <dbReference type="ARBA" id="ARBA00022840"/>
    </source>
</evidence>
<keyword evidence="5" id="KW-0716">Sensory transduction</keyword>
<proteinExistence type="predicted"/>
<feature type="domain" description="PAC" evidence="18">
    <location>
        <begin position="432"/>
        <end position="484"/>
    </location>
</feature>
<dbReference type="Pfam" id="PF08447">
    <property type="entry name" value="PAS_3"/>
    <property type="match status" value="1"/>
</dbReference>
<reference evidence="21" key="1">
    <citation type="journal article" date="2019" name="Int. J. Syst. Evol. Microbiol.">
        <title>The Global Catalogue of Microorganisms (GCM) 10K type strain sequencing project: providing services to taxonomists for standard genome sequencing and annotation.</title>
        <authorList>
            <consortium name="The Broad Institute Genomics Platform"/>
            <consortium name="The Broad Institute Genome Sequencing Center for Infectious Disease"/>
            <person name="Wu L."/>
            <person name="Ma J."/>
        </authorList>
    </citation>
    <scope>NUCLEOTIDE SEQUENCE [LARGE SCALE GENOMIC DNA]</scope>
    <source>
        <strain evidence="21">DFY28</strain>
    </source>
</reference>
<feature type="domain" description="PAS" evidence="17">
    <location>
        <begin position="360"/>
        <end position="430"/>
    </location>
</feature>
<name>A0ABW4MYQ0_9CAUL</name>
<dbReference type="InterPro" id="IPR005330">
    <property type="entry name" value="MHYT_dom"/>
</dbReference>
<evidence type="ECO:0000256" key="10">
    <source>
        <dbReference type="ARBA" id="ARBA00022741"/>
    </source>
</evidence>
<keyword evidence="8" id="KW-0808">Transferase</keyword>
<comment type="catalytic activity">
    <reaction evidence="1">
        <text>ATP + protein L-histidine = ADP + protein N-phospho-L-histidine.</text>
        <dbReference type="EC" id="2.7.13.3"/>
    </reaction>
</comment>
<feature type="transmembrane region" description="Helical" evidence="16">
    <location>
        <begin position="205"/>
        <end position="228"/>
    </location>
</feature>
<evidence type="ECO:0000256" key="14">
    <source>
        <dbReference type="ARBA" id="ARBA00023026"/>
    </source>
</evidence>
<dbReference type="InterPro" id="IPR001610">
    <property type="entry name" value="PAC"/>
</dbReference>
<dbReference type="EMBL" id="JBHUEY010000001">
    <property type="protein sequence ID" value="MFD1782633.1"/>
    <property type="molecule type" value="Genomic_DNA"/>
</dbReference>
<dbReference type="InterPro" id="IPR013655">
    <property type="entry name" value="PAS_fold_3"/>
</dbReference>
<keyword evidence="10" id="KW-0547">Nucleotide-binding</keyword>
<dbReference type="InterPro" id="IPR035965">
    <property type="entry name" value="PAS-like_dom_sf"/>
</dbReference>
<dbReference type="Gene3D" id="3.30.565.10">
    <property type="entry name" value="Histidine kinase-like ATPase, C-terminal domain"/>
    <property type="match status" value="1"/>
</dbReference>
<evidence type="ECO:0000259" key="17">
    <source>
        <dbReference type="PROSITE" id="PS50112"/>
    </source>
</evidence>
<evidence type="ECO:0000313" key="21">
    <source>
        <dbReference type="Proteomes" id="UP001597237"/>
    </source>
</evidence>
<dbReference type="NCBIfam" id="TIGR00229">
    <property type="entry name" value="sensory_box"/>
    <property type="match status" value="1"/>
</dbReference>
<dbReference type="InterPro" id="IPR000700">
    <property type="entry name" value="PAS-assoc_C"/>
</dbReference>
<evidence type="ECO:0000256" key="4">
    <source>
        <dbReference type="ARBA" id="ARBA00022553"/>
    </source>
</evidence>